<dbReference type="eggNOG" id="COG1057">
    <property type="taxonomic scope" value="Bacteria"/>
</dbReference>
<keyword evidence="5 11" id="KW-0808">Transferase</keyword>
<keyword evidence="8 11" id="KW-0067">ATP-binding</keyword>
<dbReference type="HAMAP" id="MF_00244">
    <property type="entry name" value="NaMN_adenylyltr"/>
    <property type="match status" value="1"/>
</dbReference>
<dbReference type="PANTHER" id="PTHR39321">
    <property type="entry name" value="NICOTINATE-NUCLEOTIDE ADENYLYLTRANSFERASE-RELATED"/>
    <property type="match status" value="1"/>
</dbReference>
<dbReference type="GO" id="GO:0009435">
    <property type="term" value="P:NAD+ biosynthetic process"/>
    <property type="evidence" value="ECO:0007669"/>
    <property type="project" value="UniProtKB-UniRule"/>
</dbReference>
<evidence type="ECO:0000256" key="4">
    <source>
        <dbReference type="ARBA" id="ARBA00022642"/>
    </source>
</evidence>
<gene>
    <name evidence="11" type="primary">nadD</name>
    <name evidence="13" type="ordered locus">B488_12100</name>
</gene>
<dbReference type="EMBL" id="CP003789">
    <property type="protein sequence ID" value="AGA65202.1"/>
    <property type="molecule type" value="Genomic_DNA"/>
</dbReference>
<evidence type="ECO:0000256" key="7">
    <source>
        <dbReference type="ARBA" id="ARBA00022741"/>
    </source>
</evidence>
<organism evidence="13 14">
    <name type="scientific">Liberibacter crescens (strain BT-1)</name>
    <dbReference type="NCBI Taxonomy" id="1215343"/>
    <lineage>
        <taxon>Bacteria</taxon>
        <taxon>Pseudomonadati</taxon>
        <taxon>Pseudomonadota</taxon>
        <taxon>Alphaproteobacteria</taxon>
        <taxon>Hyphomicrobiales</taxon>
        <taxon>Rhizobiaceae</taxon>
        <taxon>Liberibacter</taxon>
    </lineage>
</organism>
<dbReference type="PATRIC" id="fig|1215343.11.peg.1248"/>
<dbReference type="InterPro" id="IPR004821">
    <property type="entry name" value="Cyt_trans-like"/>
</dbReference>
<dbReference type="NCBIfam" id="NF000845">
    <property type="entry name" value="PRK00071.2-4"/>
    <property type="match status" value="1"/>
</dbReference>
<keyword evidence="4 11" id="KW-0662">Pyridine nucleotide biosynthesis</keyword>
<dbReference type="GO" id="GO:0005524">
    <property type="term" value="F:ATP binding"/>
    <property type="evidence" value="ECO:0007669"/>
    <property type="project" value="UniProtKB-KW"/>
</dbReference>
<evidence type="ECO:0000259" key="12">
    <source>
        <dbReference type="Pfam" id="PF01467"/>
    </source>
</evidence>
<evidence type="ECO:0000256" key="6">
    <source>
        <dbReference type="ARBA" id="ARBA00022695"/>
    </source>
</evidence>
<keyword evidence="14" id="KW-1185">Reference proteome</keyword>
<dbReference type="Proteomes" id="UP000010799">
    <property type="component" value="Chromosome"/>
</dbReference>
<sequence>MRNEKLEYSIQRMPHVECGMAVGLFGGSFNPPHEGHLELAKTALSKLKLDQLWWMISPKNPFKEKKNLASLSERVFLSQKIVNDPRICITTFEAFLRRPYTLDSLLHIKSRYTSVNFIWLMGADNLKEFHYWYKWKKIVMTIPIAIIDRPSILLNHMSLPLAKAFDYARIDESFSCSLSRKKAPVWSFIHKQHLSISSTYLRKKETL</sequence>
<dbReference type="PANTHER" id="PTHR39321:SF3">
    <property type="entry name" value="PHOSPHOPANTETHEINE ADENYLYLTRANSFERASE"/>
    <property type="match status" value="1"/>
</dbReference>
<dbReference type="CDD" id="cd02165">
    <property type="entry name" value="NMNAT"/>
    <property type="match status" value="1"/>
</dbReference>
<dbReference type="AlphaFoldDB" id="L0EW66"/>
<comment type="pathway">
    <text evidence="2 11">Cofactor biosynthesis; NAD(+) biosynthesis; deamido-NAD(+) from nicotinate D-ribonucleotide: step 1/1.</text>
</comment>
<dbReference type="Pfam" id="PF01467">
    <property type="entry name" value="CTP_transf_like"/>
    <property type="match status" value="1"/>
</dbReference>
<keyword evidence="6 11" id="KW-0548">Nucleotidyltransferase</keyword>
<comment type="similarity">
    <text evidence="3 11">Belongs to the NadD family.</text>
</comment>
<dbReference type="Gene3D" id="3.40.50.620">
    <property type="entry name" value="HUPs"/>
    <property type="match status" value="1"/>
</dbReference>
<keyword evidence="7 11" id="KW-0547">Nucleotide-binding</keyword>
<evidence type="ECO:0000256" key="5">
    <source>
        <dbReference type="ARBA" id="ARBA00022679"/>
    </source>
</evidence>
<dbReference type="HOGENOM" id="CLU_069765_2_0_5"/>
<dbReference type="NCBIfam" id="TIGR00125">
    <property type="entry name" value="cyt_tran_rel"/>
    <property type="match status" value="1"/>
</dbReference>
<accession>L0EW66</accession>
<keyword evidence="9 11" id="KW-0520">NAD</keyword>
<evidence type="ECO:0000256" key="9">
    <source>
        <dbReference type="ARBA" id="ARBA00023027"/>
    </source>
</evidence>
<name>L0EW66_LIBCB</name>
<dbReference type="SUPFAM" id="SSF52374">
    <property type="entry name" value="Nucleotidylyl transferase"/>
    <property type="match status" value="1"/>
</dbReference>
<comment type="function">
    <text evidence="1 11">Catalyzes the reversible adenylation of nicotinate mononucleotide (NaMN) to nicotinic acid adenine dinucleotide (NaAD).</text>
</comment>
<evidence type="ECO:0000256" key="2">
    <source>
        <dbReference type="ARBA" id="ARBA00005019"/>
    </source>
</evidence>
<evidence type="ECO:0000256" key="8">
    <source>
        <dbReference type="ARBA" id="ARBA00022840"/>
    </source>
</evidence>
<dbReference type="NCBIfam" id="TIGR00482">
    <property type="entry name" value="nicotinate (nicotinamide) nucleotide adenylyltransferase"/>
    <property type="match status" value="1"/>
</dbReference>
<dbReference type="EC" id="2.7.7.18" evidence="11"/>
<evidence type="ECO:0000256" key="3">
    <source>
        <dbReference type="ARBA" id="ARBA00009014"/>
    </source>
</evidence>
<evidence type="ECO:0000256" key="11">
    <source>
        <dbReference type="HAMAP-Rule" id="MF_00244"/>
    </source>
</evidence>
<dbReference type="InterPro" id="IPR014729">
    <property type="entry name" value="Rossmann-like_a/b/a_fold"/>
</dbReference>
<protein>
    <recommendedName>
        <fullName evidence="11">Probable nicotinate-nucleotide adenylyltransferase</fullName>
        <ecNumber evidence="11">2.7.7.18</ecNumber>
    </recommendedName>
    <alternativeName>
        <fullName evidence="11">Deamido-NAD(+) diphosphorylase</fullName>
    </alternativeName>
    <alternativeName>
        <fullName evidence="11">Deamido-NAD(+) pyrophosphorylase</fullName>
    </alternativeName>
    <alternativeName>
        <fullName evidence="11">Nicotinate mononucleotide adenylyltransferase</fullName>
        <shortName evidence="11">NaMN adenylyltransferase</shortName>
    </alternativeName>
</protein>
<dbReference type="InterPro" id="IPR005248">
    <property type="entry name" value="NadD/NMNAT"/>
</dbReference>
<dbReference type="UniPathway" id="UPA00253">
    <property type="reaction ID" value="UER00332"/>
</dbReference>
<dbReference type="KEGG" id="lcc:B488_12100"/>
<reference evidence="13 14" key="1">
    <citation type="journal article" date="2012" name="Stand. Genomic Sci.">
        <title>Complete genome sequence of Liberibacter crescens BT-1.</title>
        <authorList>
            <person name="Leonard M.T."/>
            <person name="Fagen J.R."/>
            <person name="Davis-Richardson A.G."/>
            <person name="Davis M.J."/>
            <person name="Triplett E.W."/>
        </authorList>
    </citation>
    <scope>NUCLEOTIDE SEQUENCE [LARGE SCALE GENOMIC DNA]</scope>
    <source>
        <strain evidence="13 14">BT-1</strain>
    </source>
</reference>
<evidence type="ECO:0000256" key="1">
    <source>
        <dbReference type="ARBA" id="ARBA00002324"/>
    </source>
</evidence>
<evidence type="ECO:0000313" key="13">
    <source>
        <dbReference type="EMBL" id="AGA65202.1"/>
    </source>
</evidence>
<proteinExistence type="inferred from homology"/>
<dbReference type="GO" id="GO:0004515">
    <property type="term" value="F:nicotinate-nucleotide adenylyltransferase activity"/>
    <property type="evidence" value="ECO:0007669"/>
    <property type="project" value="UniProtKB-UniRule"/>
</dbReference>
<dbReference type="STRING" id="1215343.B488_12100"/>
<comment type="catalytic activity">
    <reaction evidence="10 11">
        <text>nicotinate beta-D-ribonucleotide + ATP + H(+) = deamido-NAD(+) + diphosphate</text>
        <dbReference type="Rhea" id="RHEA:22860"/>
        <dbReference type="ChEBI" id="CHEBI:15378"/>
        <dbReference type="ChEBI" id="CHEBI:30616"/>
        <dbReference type="ChEBI" id="CHEBI:33019"/>
        <dbReference type="ChEBI" id="CHEBI:57502"/>
        <dbReference type="ChEBI" id="CHEBI:58437"/>
        <dbReference type="EC" id="2.7.7.18"/>
    </reaction>
</comment>
<feature type="domain" description="Cytidyltransferase-like" evidence="12">
    <location>
        <begin position="24"/>
        <end position="203"/>
    </location>
</feature>
<evidence type="ECO:0000256" key="10">
    <source>
        <dbReference type="ARBA" id="ARBA00048721"/>
    </source>
</evidence>
<evidence type="ECO:0000313" key="14">
    <source>
        <dbReference type="Proteomes" id="UP000010799"/>
    </source>
</evidence>